<evidence type="ECO:0000313" key="2">
    <source>
        <dbReference type="Proteomes" id="UP000184207"/>
    </source>
</evidence>
<dbReference type="AlphaFoldDB" id="A0A1M7SLM6"/>
<sequence length="97" mass="11448">MVITKEYSHSFDRKKIFTIMEREMEPYIKKYGVKLFRTDEYSYSAKVGFFGSGKVRVLEDKIVITIDSPFLNSSNKAKVESEMDKYVQKLFQQVLED</sequence>
<proteinExistence type="predicted"/>
<dbReference type="Proteomes" id="UP000184207">
    <property type="component" value="Unassembled WGS sequence"/>
</dbReference>
<organism evidence="1 2">
    <name type="scientific">Fervidobacterium gondwanense DSM 13020</name>
    <dbReference type="NCBI Taxonomy" id="1121883"/>
    <lineage>
        <taxon>Bacteria</taxon>
        <taxon>Thermotogati</taxon>
        <taxon>Thermotogota</taxon>
        <taxon>Thermotogae</taxon>
        <taxon>Thermotogales</taxon>
        <taxon>Fervidobacteriaceae</taxon>
        <taxon>Fervidobacterium</taxon>
    </lineage>
</organism>
<keyword evidence="2" id="KW-1185">Reference proteome</keyword>
<gene>
    <name evidence="1" type="ORF">SAMN02745226_01058</name>
</gene>
<accession>A0A1M7SLM6</accession>
<dbReference type="RefSeq" id="WP_072759103.1">
    <property type="nucleotide sequence ID" value="NZ_FRDJ01000004.1"/>
</dbReference>
<evidence type="ECO:0000313" key="1">
    <source>
        <dbReference type="EMBL" id="SHN59382.1"/>
    </source>
</evidence>
<dbReference type="OrthoDB" id="46737at2"/>
<name>A0A1M7SLM6_FERGO</name>
<dbReference type="STRING" id="1121883.SAMN02745226_01058"/>
<dbReference type="EMBL" id="FRDJ01000004">
    <property type="protein sequence ID" value="SHN59382.1"/>
    <property type="molecule type" value="Genomic_DNA"/>
</dbReference>
<reference evidence="2" key="1">
    <citation type="submission" date="2016-12" db="EMBL/GenBank/DDBJ databases">
        <authorList>
            <person name="Varghese N."/>
            <person name="Submissions S."/>
        </authorList>
    </citation>
    <scope>NUCLEOTIDE SEQUENCE [LARGE SCALE GENOMIC DNA]</scope>
    <source>
        <strain evidence="2">DSM 13020</strain>
    </source>
</reference>
<protein>
    <submittedName>
        <fullName evidence="1">Putative polyhydroxyalkanoic acid system protein (PHA_gran_rgn)</fullName>
    </submittedName>
</protein>